<evidence type="ECO:0000256" key="1">
    <source>
        <dbReference type="SAM" id="Coils"/>
    </source>
</evidence>
<dbReference type="OrthoDB" id="1937632at2759"/>
<reference evidence="3 5" key="2">
    <citation type="journal article" date="2018" name="Plant J.">
        <title>The Physcomitrella patens chromosome-scale assembly reveals moss genome structure and evolution.</title>
        <authorList>
            <person name="Lang D."/>
            <person name="Ullrich K.K."/>
            <person name="Murat F."/>
            <person name="Fuchs J."/>
            <person name="Jenkins J."/>
            <person name="Haas F.B."/>
            <person name="Piednoel M."/>
            <person name="Gundlach H."/>
            <person name="Van Bel M."/>
            <person name="Meyberg R."/>
            <person name="Vives C."/>
            <person name="Morata J."/>
            <person name="Symeonidi A."/>
            <person name="Hiss M."/>
            <person name="Muchero W."/>
            <person name="Kamisugi Y."/>
            <person name="Saleh O."/>
            <person name="Blanc G."/>
            <person name="Decker E.L."/>
            <person name="van Gessel N."/>
            <person name="Grimwood J."/>
            <person name="Hayes R.D."/>
            <person name="Graham S.W."/>
            <person name="Gunter L.E."/>
            <person name="McDaniel S.F."/>
            <person name="Hoernstein S.N.W."/>
            <person name="Larsson A."/>
            <person name="Li F.W."/>
            <person name="Perroud P.F."/>
            <person name="Phillips J."/>
            <person name="Ranjan P."/>
            <person name="Rokshar D.S."/>
            <person name="Rothfels C.J."/>
            <person name="Schneider L."/>
            <person name="Shu S."/>
            <person name="Stevenson D.W."/>
            <person name="Thummler F."/>
            <person name="Tillich M."/>
            <person name="Villarreal Aguilar J.C."/>
            <person name="Widiez T."/>
            <person name="Wong G.K."/>
            <person name="Wymore A."/>
            <person name="Zhang Y."/>
            <person name="Zimmer A.D."/>
            <person name="Quatrano R.S."/>
            <person name="Mayer K.F.X."/>
            <person name="Goodstein D."/>
            <person name="Casacuberta J.M."/>
            <person name="Vandepoele K."/>
            <person name="Reski R."/>
            <person name="Cuming A.C."/>
            <person name="Tuskan G.A."/>
            <person name="Maumus F."/>
            <person name="Salse J."/>
            <person name="Schmutz J."/>
            <person name="Rensing S.A."/>
        </authorList>
    </citation>
    <scope>NUCLEOTIDE SEQUENCE [LARGE SCALE GENOMIC DNA]</scope>
    <source>
        <strain evidence="4 5">cv. Gransden 2004</strain>
    </source>
</reference>
<dbReference type="EnsemblPlants" id="Pp3c25_50V3.4">
    <property type="protein sequence ID" value="Pp3c25_50V3.4"/>
    <property type="gene ID" value="Pp3c25_50"/>
</dbReference>
<keyword evidence="2" id="KW-0812">Transmembrane</keyword>
<dbReference type="PANTHER" id="PTHR36073:SF1">
    <property type="entry name" value="OS01G0962100 PROTEIN"/>
    <property type="match status" value="1"/>
</dbReference>
<feature type="transmembrane region" description="Helical" evidence="2">
    <location>
        <begin position="284"/>
        <end position="302"/>
    </location>
</feature>
<dbReference type="EMBL" id="ABEU02000025">
    <property type="protein sequence ID" value="PNR27222.1"/>
    <property type="molecule type" value="Genomic_DNA"/>
</dbReference>
<keyword evidence="2" id="KW-1133">Transmembrane helix</keyword>
<evidence type="ECO:0000313" key="3">
    <source>
        <dbReference type="EMBL" id="PNR27222.1"/>
    </source>
</evidence>
<reference evidence="3 5" key="1">
    <citation type="journal article" date="2008" name="Science">
        <title>The Physcomitrella genome reveals evolutionary insights into the conquest of land by plants.</title>
        <authorList>
            <person name="Rensing S."/>
            <person name="Lang D."/>
            <person name="Zimmer A."/>
            <person name="Terry A."/>
            <person name="Salamov A."/>
            <person name="Shapiro H."/>
            <person name="Nishiyama T."/>
            <person name="Perroud P.-F."/>
            <person name="Lindquist E."/>
            <person name="Kamisugi Y."/>
            <person name="Tanahashi T."/>
            <person name="Sakakibara K."/>
            <person name="Fujita T."/>
            <person name="Oishi K."/>
            <person name="Shin-I T."/>
            <person name="Kuroki Y."/>
            <person name="Toyoda A."/>
            <person name="Suzuki Y."/>
            <person name="Hashimoto A."/>
            <person name="Yamaguchi K."/>
            <person name="Sugano A."/>
            <person name="Kohara Y."/>
            <person name="Fujiyama A."/>
            <person name="Anterola A."/>
            <person name="Aoki S."/>
            <person name="Ashton N."/>
            <person name="Barbazuk W.B."/>
            <person name="Barker E."/>
            <person name="Bennetzen J."/>
            <person name="Bezanilla M."/>
            <person name="Blankenship R."/>
            <person name="Cho S.H."/>
            <person name="Dutcher S."/>
            <person name="Estelle M."/>
            <person name="Fawcett J.A."/>
            <person name="Gundlach H."/>
            <person name="Hanada K."/>
            <person name="Heyl A."/>
            <person name="Hicks K.A."/>
            <person name="Hugh J."/>
            <person name="Lohr M."/>
            <person name="Mayer K."/>
            <person name="Melkozernov A."/>
            <person name="Murata T."/>
            <person name="Nelson D."/>
            <person name="Pils B."/>
            <person name="Prigge M."/>
            <person name="Reiss B."/>
            <person name="Renner T."/>
            <person name="Rombauts S."/>
            <person name="Rushton P."/>
            <person name="Sanderfoot A."/>
            <person name="Schween G."/>
            <person name="Shiu S.-H."/>
            <person name="Stueber K."/>
            <person name="Theodoulou F.L."/>
            <person name="Tu H."/>
            <person name="Van de Peer Y."/>
            <person name="Verrier P.J."/>
            <person name="Waters E."/>
            <person name="Wood A."/>
            <person name="Yang L."/>
            <person name="Cove D."/>
            <person name="Cuming A."/>
            <person name="Hasebe M."/>
            <person name="Lucas S."/>
            <person name="Mishler D.B."/>
            <person name="Reski R."/>
            <person name="Grigoriev I."/>
            <person name="Quatrano R.S."/>
            <person name="Boore J.L."/>
        </authorList>
    </citation>
    <scope>NUCLEOTIDE SEQUENCE [LARGE SCALE GENOMIC DNA]</scope>
    <source>
        <strain evidence="4 5">cv. Gransden 2004</strain>
    </source>
</reference>
<dbReference type="RefSeq" id="XP_024365940.1">
    <property type="nucleotide sequence ID" value="XM_024510172.2"/>
</dbReference>
<dbReference type="KEGG" id="ppp:112277619"/>
<dbReference type="Gramene" id="Pp3c25_50V3.3">
    <property type="protein sequence ID" value="Pp3c25_50V3.3"/>
    <property type="gene ID" value="Pp3c25_50"/>
</dbReference>
<dbReference type="RefSeq" id="XP_024365937.1">
    <property type="nucleotide sequence ID" value="XM_024510169.2"/>
</dbReference>
<dbReference type="Proteomes" id="UP000006727">
    <property type="component" value="Chromosome 25"/>
</dbReference>
<dbReference type="PaxDb" id="3218-PP1S395_51V6.3"/>
<keyword evidence="2" id="KW-0472">Membrane</keyword>
<dbReference type="Gramene" id="Pp3c25_50V3.4">
    <property type="protein sequence ID" value="Pp3c25_50V3.4"/>
    <property type="gene ID" value="Pp3c25_50"/>
</dbReference>
<gene>
    <name evidence="4" type="primary">LOC112277619</name>
    <name evidence="3" type="ORF">PHYPA_029374</name>
</gene>
<name>A9U022_PHYPA</name>
<dbReference type="STRING" id="3218.A9U022"/>
<dbReference type="Gramene" id="Pp3c25_50V3.1">
    <property type="protein sequence ID" value="Pp3c25_50V3.1"/>
    <property type="gene ID" value="Pp3c25_50"/>
</dbReference>
<accession>A9U022</accession>
<feature type="transmembrane region" description="Helical" evidence="2">
    <location>
        <begin position="24"/>
        <end position="42"/>
    </location>
</feature>
<dbReference type="EnsemblPlants" id="Pp3c25_50V3.1">
    <property type="protein sequence ID" value="Pp3c25_50V3.1"/>
    <property type="gene ID" value="Pp3c25_50"/>
</dbReference>
<dbReference type="EnsemblPlants" id="Pp3c25_50V3.2">
    <property type="protein sequence ID" value="Pp3c25_50V3.2"/>
    <property type="gene ID" value="Pp3c25_50"/>
</dbReference>
<protein>
    <submittedName>
        <fullName evidence="3 4">Uncharacterized protein</fullName>
    </submittedName>
</protein>
<dbReference type="PANTHER" id="PTHR36073">
    <property type="match status" value="1"/>
</dbReference>
<evidence type="ECO:0000313" key="4">
    <source>
        <dbReference type="EnsemblPlants" id="Pp3c25_50V3.1"/>
    </source>
</evidence>
<feature type="coiled-coil region" evidence="1">
    <location>
        <begin position="73"/>
        <end position="153"/>
    </location>
</feature>
<evidence type="ECO:0000256" key="2">
    <source>
        <dbReference type="SAM" id="Phobius"/>
    </source>
</evidence>
<feature type="transmembrane region" description="Helical" evidence="2">
    <location>
        <begin position="228"/>
        <end position="247"/>
    </location>
</feature>
<proteinExistence type="predicted"/>
<evidence type="ECO:0000313" key="5">
    <source>
        <dbReference type="Proteomes" id="UP000006727"/>
    </source>
</evidence>
<keyword evidence="5" id="KW-1185">Reference proteome</keyword>
<dbReference type="Gramene" id="Pp3c25_50V3.2">
    <property type="protein sequence ID" value="Pp3c25_50V3.2"/>
    <property type="gene ID" value="Pp3c25_50"/>
</dbReference>
<dbReference type="OMA" id="CISACMF"/>
<dbReference type="EnsemblPlants" id="Pp3c25_50V3.3">
    <property type="protein sequence ID" value="Pp3c25_50V3.3"/>
    <property type="gene ID" value="Pp3c25_50"/>
</dbReference>
<dbReference type="eggNOG" id="ENOG502QVX6">
    <property type="taxonomic scope" value="Eukaryota"/>
</dbReference>
<keyword evidence="1" id="KW-0175">Coiled coil</keyword>
<dbReference type="HOGENOM" id="CLU_069016_0_0_1"/>
<organism evidence="3">
    <name type="scientific">Physcomitrium patens</name>
    <name type="common">Spreading-leaved earth moss</name>
    <name type="synonym">Physcomitrella patens</name>
    <dbReference type="NCBI Taxonomy" id="3218"/>
    <lineage>
        <taxon>Eukaryota</taxon>
        <taxon>Viridiplantae</taxon>
        <taxon>Streptophyta</taxon>
        <taxon>Embryophyta</taxon>
        <taxon>Bryophyta</taxon>
        <taxon>Bryophytina</taxon>
        <taxon>Bryopsida</taxon>
        <taxon>Funariidae</taxon>
        <taxon>Funariales</taxon>
        <taxon>Funariaceae</taxon>
        <taxon>Physcomitrium</taxon>
    </lineage>
</organism>
<dbReference type="RefSeq" id="XP_024365938.1">
    <property type="nucleotide sequence ID" value="XM_024510170.2"/>
</dbReference>
<sequence>MIVLLASFCCDLLSSVTRPWRRLFWLALHLYISAWSVVLNRLSEAFTRFIGVVTAYRREKELELRLCSLRHDYEDLKLRNGELQRKLDALTRYRRRVMETLDLVMADKEKAVNALKVLKNKVQNLETTNQQLADIEEVLRRALEENLANLKAANKPSTEKLYNSFSADSQFVQAKRLTDKTLLNKDTLKDKESSGVPQPVRAQPPCRSGLIVRTNVETVFVVESENGAAFASTMFSALLSTLVAIIAWESKSPCKPLVIALFSVVGMSHISVVRFFTKLQTQRGFLAVALLSLNWFVLGTLAHPALPHVGPMGSGVLLAVGGRFLKFLGFENIMRVVEVTSI</sequence>
<feature type="transmembrane region" description="Helical" evidence="2">
    <location>
        <begin position="259"/>
        <end position="277"/>
    </location>
</feature>
<dbReference type="AlphaFoldDB" id="A9U022"/>
<dbReference type="GeneID" id="112277619"/>
<reference evidence="4" key="3">
    <citation type="submission" date="2020-12" db="UniProtKB">
        <authorList>
            <consortium name="EnsemblPlants"/>
        </authorList>
    </citation>
    <scope>IDENTIFICATION</scope>
</reference>